<dbReference type="EMBL" id="VMKJ01000028">
    <property type="protein sequence ID" value="TVO34833.1"/>
    <property type="molecule type" value="Genomic_DNA"/>
</dbReference>
<feature type="binding site" evidence="2">
    <location>
        <begin position="120"/>
        <end position="121"/>
    </location>
    <ligand>
        <name>ATP</name>
        <dbReference type="ChEBI" id="CHEBI:30616"/>
    </ligand>
</feature>
<evidence type="ECO:0000313" key="6">
    <source>
        <dbReference type="Proteomes" id="UP000319828"/>
    </source>
</evidence>
<gene>
    <name evidence="2 5" type="primary">thiL</name>
    <name evidence="5" type="ORF">FOF44_12920</name>
</gene>
<dbReference type="SUPFAM" id="SSF56042">
    <property type="entry name" value="PurM C-terminal domain-like"/>
    <property type="match status" value="1"/>
</dbReference>
<feature type="binding site" evidence="2">
    <location>
        <position position="212"/>
    </location>
    <ligand>
        <name>ATP</name>
        <dbReference type="ChEBI" id="CHEBI:30616"/>
    </ligand>
</feature>
<keyword evidence="2 5" id="KW-0418">Kinase</keyword>
<evidence type="ECO:0000313" key="5">
    <source>
        <dbReference type="EMBL" id="TVO34833.1"/>
    </source>
</evidence>
<feature type="binding site" evidence="2">
    <location>
        <position position="145"/>
    </location>
    <ligand>
        <name>ATP</name>
        <dbReference type="ChEBI" id="CHEBI:30616"/>
    </ligand>
</feature>
<keyword evidence="2" id="KW-0547">Nucleotide-binding</keyword>
<dbReference type="EC" id="2.7.4.16" evidence="2"/>
<feature type="binding site" evidence="2">
    <location>
        <position position="74"/>
    </location>
    <ligand>
        <name>Mg(2+)</name>
        <dbReference type="ChEBI" id="CHEBI:18420"/>
        <label>3</label>
    </ligand>
</feature>
<feature type="binding site" evidence="2">
    <location>
        <position position="45"/>
    </location>
    <ligand>
        <name>Mg(2+)</name>
        <dbReference type="ChEBI" id="CHEBI:18420"/>
        <label>1</label>
    </ligand>
</feature>
<feature type="binding site" evidence="2">
    <location>
        <position position="213"/>
    </location>
    <ligand>
        <name>Mg(2+)</name>
        <dbReference type="ChEBI" id="CHEBI:18420"/>
        <label>5</label>
    </ligand>
</feature>
<dbReference type="InterPro" id="IPR010918">
    <property type="entry name" value="PurM-like_C_dom"/>
</dbReference>
<feature type="binding site" evidence="2">
    <location>
        <position position="210"/>
    </location>
    <ligand>
        <name>Mg(2+)</name>
        <dbReference type="ChEBI" id="CHEBI:18420"/>
        <label>3</label>
    </ligand>
</feature>
<evidence type="ECO:0000259" key="4">
    <source>
        <dbReference type="Pfam" id="PF02769"/>
    </source>
</evidence>
<dbReference type="PANTHER" id="PTHR30270:SF0">
    <property type="entry name" value="THIAMINE-MONOPHOSPHATE KINASE"/>
    <property type="match status" value="1"/>
</dbReference>
<keyword evidence="1 2" id="KW-0784">Thiamine biosynthesis</keyword>
<feature type="binding site" evidence="2">
    <location>
        <position position="46"/>
    </location>
    <ligand>
        <name>Mg(2+)</name>
        <dbReference type="ChEBI" id="CHEBI:18420"/>
        <label>2</label>
    </ligand>
</feature>
<keyword evidence="2 5" id="KW-0808">Transferase</keyword>
<dbReference type="CDD" id="cd02194">
    <property type="entry name" value="ThiL"/>
    <property type="match status" value="1"/>
</dbReference>
<dbReference type="Gene3D" id="3.30.1330.10">
    <property type="entry name" value="PurM-like, N-terminal domain"/>
    <property type="match status" value="1"/>
</dbReference>
<dbReference type="OrthoDB" id="9802811at2"/>
<dbReference type="GO" id="GO:0000287">
    <property type="term" value="F:magnesium ion binding"/>
    <property type="evidence" value="ECO:0007669"/>
    <property type="project" value="UniProtKB-UniRule"/>
</dbReference>
<comment type="caution">
    <text evidence="5">The sequence shown here is derived from an EMBL/GenBank/DDBJ whole genome shotgun (WGS) entry which is preliminary data.</text>
</comment>
<comment type="catalytic activity">
    <reaction evidence="2">
        <text>thiamine phosphate + ATP = thiamine diphosphate + ADP</text>
        <dbReference type="Rhea" id="RHEA:15913"/>
        <dbReference type="ChEBI" id="CHEBI:30616"/>
        <dbReference type="ChEBI" id="CHEBI:37575"/>
        <dbReference type="ChEBI" id="CHEBI:58937"/>
        <dbReference type="ChEBI" id="CHEBI:456216"/>
        <dbReference type="EC" id="2.7.4.16"/>
    </reaction>
</comment>
<evidence type="ECO:0000256" key="1">
    <source>
        <dbReference type="ARBA" id="ARBA00022977"/>
    </source>
</evidence>
<feature type="binding site" evidence="2">
    <location>
        <position position="74"/>
    </location>
    <ligand>
        <name>Mg(2+)</name>
        <dbReference type="ChEBI" id="CHEBI:18420"/>
        <label>2</label>
    </ligand>
</feature>
<dbReference type="PANTHER" id="PTHR30270">
    <property type="entry name" value="THIAMINE-MONOPHOSPHATE KINASE"/>
    <property type="match status" value="1"/>
</dbReference>
<feature type="domain" description="PurM-like C-terminal" evidence="4">
    <location>
        <begin position="149"/>
        <end position="299"/>
    </location>
</feature>
<feature type="binding site" evidence="2">
    <location>
        <position position="29"/>
    </location>
    <ligand>
        <name>Mg(2+)</name>
        <dbReference type="ChEBI" id="CHEBI:18420"/>
        <label>4</label>
    </ligand>
</feature>
<keyword evidence="2" id="KW-0479">Metal-binding</keyword>
<dbReference type="HAMAP" id="MF_02128">
    <property type="entry name" value="TMP_kinase"/>
    <property type="match status" value="1"/>
</dbReference>
<name>A0A557P2E2_9VIBR</name>
<feature type="binding site" evidence="2">
    <location>
        <position position="53"/>
    </location>
    <ligand>
        <name>substrate</name>
    </ligand>
</feature>
<keyword evidence="2" id="KW-0460">Magnesium</keyword>
<dbReference type="Pfam" id="PF00586">
    <property type="entry name" value="AIRS"/>
    <property type="match status" value="1"/>
</dbReference>
<dbReference type="SUPFAM" id="SSF55326">
    <property type="entry name" value="PurM N-terminal domain-like"/>
    <property type="match status" value="1"/>
</dbReference>
<dbReference type="AlphaFoldDB" id="A0A557P2E2"/>
<sequence>MSGEFNLIEKYFAHKQVNRADVDIALGDDCALISPPPGYQIAISTDTVVLGTHFLIEADPAAVAHKALMSNISDLAAMGATPAWFSMALTLPEIDDAWLTPFCNAMFKLADEHGLQLIGGDTTKGPLSISFTIQGLVPTGQALTRGGTKVGDSVYVTGQLGDSHAGLSVILQSELHSKRYAKELVERHFYPQSRIGVAERLRGIATSCIDISDGLVADLGHILKRSNVAAEIDVALLPLSAEVIEFCGEHNLAQQVALQSGEEYELCFTVADENKSKLAKVEQQTGCQLTYIGQIVSPQSSQNVSQLTLLREGQPLLSDDPILQAQGFDHFY</sequence>
<keyword evidence="2" id="KW-0067">ATP-binding</keyword>
<comment type="miscellaneous">
    <text evidence="2">Reaction mechanism of ThiL seems to utilize a direct, inline transfer of the gamma-phosphate of ATP to TMP rather than a phosphorylated enzyme intermediate.</text>
</comment>
<feature type="binding site" evidence="2">
    <location>
        <position position="328"/>
    </location>
    <ligand>
        <name>substrate</name>
    </ligand>
</feature>
<dbReference type="UniPathway" id="UPA00060">
    <property type="reaction ID" value="UER00142"/>
</dbReference>
<dbReference type="GO" id="GO:0009030">
    <property type="term" value="F:thiamine-phosphate kinase activity"/>
    <property type="evidence" value="ECO:0007669"/>
    <property type="project" value="UniProtKB-UniRule"/>
</dbReference>
<dbReference type="RefSeq" id="WP_144388657.1">
    <property type="nucleotide sequence ID" value="NZ_CANNCB010000006.1"/>
</dbReference>
<comment type="function">
    <text evidence="2">Catalyzes the ATP-dependent phosphorylation of thiamine-monophosphate (TMP) to form thiamine-pyrophosphate (TPP), the active form of vitamin B1.</text>
</comment>
<organism evidence="5 6">
    <name type="scientific">Vibrio algivorus</name>
    <dbReference type="NCBI Taxonomy" id="1667024"/>
    <lineage>
        <taxon>Bacteria</taxon>
        <taxon>Pseudomonadati</taxon>
        <taxon>Pseudomonadota</taxon>
        <taxon>Gammaproteobacteria</taxon>
        <taxon>Vibrionales</taxon>
        <taxon>Vibrionaceae</taxon>
        <taxon>Vibrio</taxon>
    </lineage>
</organism>
<dbReference type="InterPro" id="IPR036676">
    <property type="entry name" value="PurM-like_C_sf"/>
</dbReference>
<feature type="binding site" evidence="2">
    <location>
        <position position="74"/>
    </location>
    <ligand>
        <name>Mg(2+)</name>
        <dbReference type="ChEBI" id="CHEBI:18420"/>
        <label>4</label>
    </ligand>
</feature>
<dbReference type="NCBIfam" id="TIGR01379">
    <property type="entry name" value="thiL"/>
    <property type="match status" value="1"/>
</dbReference>
<dbReference type="InterPro" id="IPR006283">
    <property type="entry name" value="ThiL-like"/>
</dbReference>
<proteinExistence type="inferred from homology"/>
<accession>A0A557P2E2</accession>
<comment type="pathway">
    <text evidence="2">Cofactor biosynthesis; thiamine diphosphate biosynthesis; thiamine diphosphate from thiamine phosphate: step 1/1.</text>
</comment>
<feature type="binding site" evidence="2">
    <location>
        <position position="121"/>
    </location>
    <ligand>
        <name>Mg(2+)</name>
        <dbReference type="ChEBI" id="CHEBI:18420"/>
        <label>1</label>
    </ligand>
</feature>
<dbReference type="PIRSF" id="PIRSF005303">
    <property type="entry name" value="Thiam_monoph_kin"/>
    <property type="match status" value="1"/>
</dbReference>
<comment type="similarity">
    <text evidence="2">Belongs to the thiamine-monophosphate kinase family.</text>
</comment>
<dbReference type="GO" id="GO:0009229">
    <property type="term" value="P:thiamine diphosphate biosynthetic process"/>
    <property type="evidence" value="ECO:0007669"/>
    <property type="project" value="UniProtKB-UniRule"/>
</dbReference>
<dbReference type="InterPro" id="IPR016188">
    <property type="entry name" value="PurM-like_N"/>
</dbReference>
<dbReference type="GO" id="GO:0009228">
    <property type="term" value="P:thiamine biosynthetic process"/>
    <property type="evidence" value="ECO:0007669"/>
    <property type="project" value="UniProtKB-KW"/>
</dbReference>
<reference evidence="5 6" key="1">
    <citation type="submission" date="2019-07" db="EMBL/GenBank/DDBJ databases">
        <title>The draft genome sequence of Vibrio algivorus M1486.</title>
        <authorList>
            <person name="Meng X."/>
        </authorList>
    </citation>
    <scope>NUCLEOTIDE SEQUENCE [LARGE SCALE GENOMIC DNA]</scope>
    <source>
        <strain evidence="5 6">M1486</strain>
    </source>
</reference>
<feature type="binding site" evidence="2">
    <location>
        <position position="262"/>
    </location>
    <ligand>
        <name>substrate</name>
    </ligand>
</feature>
<dbReference type="Gene3D" id="3.90.650.10">
    <property type="entry name" value="PurM-like C-terminal domain"/>
    <property type="match status" value="1"/>
</dbReference>
<feature type="binding site" evidence="2">
    <location>
        <position position="46"/>
    </location>
    <ligand>
        <name>Mg(2+)</name>
        <dbReference type="ChEBI" id="CHEBI:18420"/>
        <label>1</label>
    </ligand>
</feature>
<comment type="caution">
    <text evidence="2">Lacks conserved residue(s) required for the propagation of feature annotation.</text>
</comment>
<dbReference type="GO" id="GO:0005524">
    <property type="term" value="F:ATP binding"/>
    <property type="evidence" value="ECO:0007669"/>
    <property type="project" value="UniProtKB-UniRule"/>
</dbReference>
<protein>
    <recommendedName>
        <fullName evidence="2">Thiamine-monophosphate kinase</fullName>
        <shortName evidence="2">TMP kinase</shortName>
        <shortName evidence="2">Thiamine-phosphate kinase</shortName>
        <ecNumber evidence="2">2.7.4.16</ecNumber>
    </recommendedName>
</protein>
<evidence type="ECO:0000256" key="2">
    <source>
        <dbReference type="HAMAP-Rule" id="MF_02128"/>
    </source>
</evidence>
<feature type="binding site" evidence="2">
    <location>
        <position position="29"/>
    </location>
    <ligand>
        <name>Mg(2+)</name>
        <dbReference type="ChEBI" id="CHEBI:18420"/>
        <label>3</label>
    </ligand>
</feature>
<evidence type="ECO:0000259" key="3">
    <source>
        <dbReference type="Pfam" id="PF00586"/>
    </source>
</evidence>
<dbReference type="Proteomes" id="UP000319828">
    <property type="component" value="Unassembled WGS sequence"/>
</dbReference>
<feature type="binding site" evidence="2">
    <location>
        <position position="44"/>
    </location>
    <ligand>
        <name>Mg(2+)</name>
        <dbReference type="ChEBI" id="CHEBI:18420"/>
        <label>4</label>
    </ligand>
</feature>
<dbReference type="InterPro" id="IPR036921">
    <property type="entry name" value="PurM-like_N_sf"/>
</dbReference>
<feature type="domain" description="PurM-like N-terminal" evidence="3">
    <location>
        <begin position="27"/>
        <end position="137"/>
    </location>
</feature>
<dbReference type="Pfam" id="PF02769">
    <property type="entry name" value="AIRS_C"/>
    <property type="match status" value="1"/>
</dbReference>